<organism evidence="1 2">
    <name type="scientific">Mycobacterium tuberculosis</name>
    <dbReference type="NCBI Taxonomy" id="1773"/>
    <lineage>
        <taxon>Bacteria</taxon>
        <taxon>Bacillati</taxon>
        <taxon>Actinomycetota</taxon>
        <taxon>Actinomycetes</taxon>
        <taxon>Mycobacteriales</taxon>
        <taxon>Mycobacteriaceae</taxon>
        <taxon>Mycobacterium</taxon>
        <taxon>Mycobacterium tuberculosis complex</taxon>
    </lineage>
</organism>
<reference evidence="2" key="1">
    <citation type="submission" date="2015-03" db="EMBL/GenBank/DDBJ databases">
        <authorList>
            <consortium name="Pathogen Informatics"/>
        </authorList>
    </citation>
    <scope>NUCLEOTIDE SEQUENCE [LARGE SCALE GENOMIC DNA]</scope>
    <source>
        <strain evidence="2">K00500041</strain>
    </source>
</reference>
<accession>A0A0U0QN46</accession>
<evidence type="ECO:0000313" key="2">
    <source>
        <dbReference type="Proteomes" id="UP000038802"/>
    </source>
</evidence>
<dbReference type="AlphaFoldDB" id="A0A0U0QN46"/>
<dbReference type="Proteomes" id="UP000038802">
    <property type="component" value="Unassembled WGS sequence"/>
</dbReference>
<gene>
    <name evidence="1" type="ORF">ERS007703_00659</name>
</gene>
<dbReference type="EMBL" id="CSAE01000042">
    <property type="protein sequence ID" value="COV15085.1"/>
    <property type="molecule type" value="Genomic_DNA"/>
</dbReference>
<sequence length="150" mass="16359">MGRRFGLGQHHRGIGGACEGLQIAGLISSTARIDTHHRAFRVQRGVPQRIARGRLLRLGHAVLEVENHHVGRGGSLRKAFRTVGRAEQPPRTGGTQVHCASLMDCFWTSVVRTARATTSPCWLRAMCSSVTMPSPGRLFDSRLPVQTVSA</sequence>
<name>A0A0U0QN46_MYCTX</name>
<evidence type="ECO:0000313" key="1">
    <source>
        <dbReference type="EMBL" id="COV15085.1"/>
    </source>
</evidence>
<proteinExistence type="predicted"/>
<protein>
    <submittedName>
        <fullName evidence="1">Uncharacterized protein</fullName>
    </submittedName>
</protein>